<comment type="caution">
    <text evidence="2">The sequence shown here is derived from an EMBL/GenBank/DDBJ whole genome shotgun (WGS) entry which is preliminary data.</text>
</comment>
<reference evidence="2" key="1">
    <citation type="submission" date="2021-02" db="EMBL/GenBank/DDBJ databases">
        <authorList>
            <person name="Dougan E. K."/>
            <person name="Rhodes N."/>
            <person name="Thang M."/>
            <person name="Chan C."/>
        </authorList>
    </citation>
    <scope>NUCLEOTIDE SEQUENCE</scope>
</reference>
<evidence type="ECO:0000256" key="1">
    <source>
        <dbReference type="SAM" id="MobiDB-lite"/>
    </source>
</evidence>
<sequence>MNMRHTYGVSPVAVIHGKDLPGRPVVGAWEIPERCTTVVFPGDRVVFLEPADESFAEACSRLTDVAENGRLEFVEQEIFGPSSDNLALLETPSSSASLRELLDLLMVAEIPNQPRPDPRRGQGGGGGGESQDVQEVT</sequence>
<dbReference type="EMBL" id="CAJNJA010004715">
    <property type="protein sequence ID" value="CAE7181195.1"/>
    <property type="molecule type" value="Genomic_DNA"/>
</dbReference>
<dbReference type="AlphaFoldDB" id="A0A812IWS6"/>
<proteinExistence type="predicted"/>
<gene>
    <name evidence="2" type="ORF">SNEC2469_LOCUS719</name>
</gene>
<name>A0A812IWS6_9DINO</name>
<dbReference type="OrthoDB" id="447686at2759"/>
<keyword evidence="3" id="KW-1185">Reference proteome</keyword>
<evidence type="ECO:0000313" key="3">
    <source>
        <dbReference type="Proteomes" id="UP000601435"/>
    </source>
</evidence>
<dbReference type="Proteomes" id="UP000601435">
    <property type="component" value="Unassembled WGS sequence"/>
</dbReference>
<feature type="region of interest" description="Disordered" evidence="1">
    <location>
        <begin position="109"/>
        <end position="137"/>
    </location>
</feature>
<evidence type="ECO:0000313" key="2">
    <source>
        <dbReference type="EMBL" id="CAE7181195.1"/>
    </source>
</evidence>
<organism evidence="2 3">
    <name type="scientific">Symbiodinium necroappetens</name>
    <dbReference type="NCBI Taxonomy" id="1628268"/>
    <lineage>
        <taxon>Eukaryota</taxon>
        <taxon>Sar</taxon>
        <taxon>Alveolata</taxon>
        <taxon>Dinophyceae</taxon>
        <taxon>Suessiales</taxon>
        <taxon>Symbiodiniaceae</taxon>
        <taxon>Symbiodinium</taxon>
    </lineage>
</organism>
<accession>A0A812IWS6</accession>
<protein>
    <submittedName>
        <fullName evidence="2">Uncharacterized protein</fullName>
    </submittedName>
</protein>